<accession>A0A8T0UZU4</accession>
<dbReference type="PANTHER" id="PTHR13439">
    <property type="entry name" value="CT120 PROTEIN"/>
    <property type="match status" value="1"/>
</dbReference>
<reference evidence="8 9" key="1">
    <citation type="submission" date="2020-05" db="EMBL/GenBank/DDBJ databases">
        <title>WGS assembly of Panicum virgatum.</title>
        <authorList>
            <person name="Lovell J.T."/>
            <person name="Jenkins J."/>
            <person name="Shu S."/>
            <person name="Juenger T.E."/>
            <person name="Schmutz J."/>
        </authorList>
    </citation>
    <scope>NUCLEOTIDE SEQUENCE [LARGE SCALE GENOMIC DNA]</scope>
    <source>
        <strain evidence="9">cv. AP13</strain>
    </source>
</reference>
<keyword evidence="3 6" id="KW-1133">Transmembrane helix</keyword>
<evidence type="ECO:0000256" key="3">
    <source>
        <dbReference type="ARBA" id="ARBA00022989"/>
    </source>
</evidence>
<evidence type="ECO:0000256" key="1">
    <source>
        <dbReference type="ARBA" id="ARBA00004141"/>
    </source>
</evidence>
<feature type="transmembrane region" description="Helical" evidence="6">
    <location>
        <begin position="218"/>
        <end position="241"/>
    </location>
</feature>
<feature type="transmembrane region" description="Helical" evidence="6">
    <location>
        <begin position="128"/>
        <end position="144"/>
    </location>
</feature>
<comment type="subcellular location">
    <subcellularLocation>
        <location evidence="1">Membrane</location>
        <topology evidence="1">Multi-pass membrane protein</topology>
    </subcellularLocation>
</comment>
<dbReference type="OrthoDB" id="10266980at2759"/>
<feature type="transmembrane region" description="Helical" evidence="6">
    <location>
        <begin position="59"/>
        <end position="81"/>
    </location>
</feature>
<evidence type="ECO:0000313" key="8">
    <source>
        <dbReference type="EMBL" id="KAG2626756.1"/>
    </source>
</evidence>
<dbReference type="GO" id="GO:0005783">
    <property type="term" value="C:endoplasmic reticulum"/>
    <property type="evidence" value="ECO:0007669"/>
    <property type="project" value="TreeGrafter"/>
</dbReference>
<feature type="transmembrane region" description="Helical" evidence="6">
    <location>
        <begin position="101"/>
        <end position="121"/>
    </location>
</feature>
<sequence length="264" mass="29694">MDDVGLGPDERILWPASVLAGVAMCGAVYDLTRLVSSRCFKGYNGLNEMHKIEWNNRGFSTFHALAAAAVSFYLLVMSGLFSEDAHSAVVIDRKSWLSDAMFGVSLGYFLTDLAMILRYFPRLGGKEYLLHHGLSMYAISLALLSGKGHVYILMVLFTEATTPFVNLRWYLDLAGRKGSKLYLYNGLALFVGWLIARIILFVYFFTHMYLHFDQVRSVFPLGFYSILTVPPVLSLMNLLWFCKICKGMVKTLCKAKQSASVKTD</sequence>
<name>A0A8T0UZU4_PANVG</name>
<dbReference type="EMBL" id="CM029041">
    <property type="protein sequence ID" value="KAG2626756.1"/>
    <property type="molecule type" value="Genomic_DNA"/>
</dbReference>
<evidence type="ECO:0000256" key="2">
    <source>
        <dbReference type="ARBA" id="ARBA00022692"/>
    </source>
</evidence>
<dbReference type="PANTHER" id="PTHR13439:SF54">
    <property type="entry name" value="OS05G0485300 PROTEIN"/>
    <property type="match status" value="1"/>
</dbReference>
<feature type="transmembrane region" description="Helical" evidence="6">
    <location>
        <begin position="12"/>
        <end position="31"/>
    </location>
</feature>
<dbReference type="InterPro" id="IPR050846">
    <property type="entry name" value="TLCD"/>
</dbReference>
<dbReference type="Proteomes" id="UP000823388">
    <property type="component" value="Chromosome 3K"/>
</dbReference>
<evidence type="ECO:0000256" key="5">
    <source>
        <dbReference type="PROSITE-ProRule" id="PRU00205"/>
    </source>
</evidence>
<evidence type="ECO:0000256" key="4">
    <source>
        <dbReference type="ARBA" id="ARBA00023136"/>
    </source>
</evidence>
<dbReference type="SMART" id="SM00724">
    <property type="entry name" value="TLC"/>
    <property type="match status" value="1"/>
</dbReference>
<comment type="caution">
    <text evidence="8">The sequence shown here is derived from an EMBL/GenBank/DDBJ whole genome shotgun (WGS) entry which is preliminary data.</text>
</comment>
<keyword evidence="2 5" id="KW-0812">Transmembrane</keyword>
<dbReference type="PROSITE" id="PS50922">
    <property type="entry name" value="TLC"/>
    <property type="match status" value="1"/>
</dbReference>
<feature type="transmembrane region" description="Helical" evidence="6">
    <location>
        <begin position="150"/>
        <end position="171"/>
    </location>
</feature>
<evidence type="ECO:0000259" key="7">
    <source>
        <dbReference type="PROSITE" id="PS50922"/>
    </source>
</evidence>
<protein>
    <recommendedName>
        <fullName evidence="7">TLC domain-containing protein</fullName>
    </recommendedName>
</protein>
<dbReference type="InterPro" id="IPR006634">
    <property type="entry name" value="TLC-dom"/>
</dbReference>
<feature type="transmembrane region" description="Helical" evidence="6">
    <location>
        <begin position="183"/>
        <end position="206"/>
    </location>
</feature>
<evidence type="ECO:0000313" key="9">
    <source>
        <dbReference type="Proteomes" id="UP000823388"/>
    </source>
</evidence>
<organism evidence="8 9">
    <name type="scientific">Panicum virgatum</name>
    <name type="common">Blackwell switchgrass</name>
    <dbReference type="NCBI Taxonomy" id="38727"/>
    <lineage>
        <taxon>Eukaryota</taxon>
        <taxon>Viridiplantae</taxon>
        <taxon>Streptophyta</taxon>
        <taxon>Embryophyta</taxon>
        <taxon>Tracheophyta</taxon>
        <taxon>Spermatophyta</taxon>
        <taxon>Magnoliopsida</taxon>
        <taxon>Liliopsida</taxon>
        <taxon>Poales</taxon>
        <taxon>Poaceae</taxon>
        <taxon>PACMAD clade</taxon>
        <taxon>Panicoideae</taxon>
        <taxon>Panicodae</taxon>
        <taxon>Paniceae</taxon>
        <taxon>Panicinae</taxon>
        <taxon>Panicum</taxon>
        <taxon>Panicum sect. Hiantes</taxon>
    </lineage>
</organism>
<keyword evidence="9" id="KW-1185">Reference proteome</keyword>
<keyword evidence="4 5" id="KW-0472">Membrane</keyword>
<evidence type="ECO:0000256" key="6">
    <source>
        <dbReference type="SAM" id="Phobius"/>
    </source>
</evidence>
<dbReference type="GO" id="GO:0016020">
    <property type="term" value="C:membrane"/>
    <property type="evidence" value="ECO:0007669"/>
    <property type="project" value="UniProtKB-SubCell"/>
</dbReference>
<proteinExistence type="predicted"/>
<gene>
    <name evidence="8" type="ORF">PVAP13_3KG377056</name>
</gene>
<dbReference type="Pfam" id="PF03798">
    <property type="entry name" value="TRAM_LAG1_CLN8"/>
    <property type="match status" value="1"/>
</dbReference>
<dbReference type="AlphaFoldDB" id="A0A8T0UZU4"/>
<feature type="domain" description="TLC" evidence="7">
    <location>
        <begin position="49"/>
        <end position="253"/>
    </location>
</feature>
<dbReference type="GO" id="GO:0055088">
    <property type="term" value="P:lipid homeostasis"/>
    <property type="evidence" value="ECO:0007669"/>
    <property type="project" value="TreeGrafter"/>
</dbReference>